<protein>
    <submittedName>
        <fullName evidence="1">Uncharacterized protein</fullName>
    </submittedName>
</protein>
<evidence type="ECO:0000313" key="1">
    <source>
        <dbReference type="EMBL" id="RDX40041.1"/>
    </source>
</evidence>
<gene>
    <name evidence="1" type="ORF">OH76DRAFT_1490619</name>
</gene>
<dbReference type="STRING" id="139420.A0A371CIE9"/>
<dbReference type="SUPFAM" id="SSF52047">
    <property type="entry name" value="RNI-like"/>
    <property type="match status" value="1"/>
</dbReference>
<dbReference type="Proteomes" id="UP000256964">
    <property type="component" value="Unassembled WGS sequence"/>
</dbReference>
<proteinExistence type="predicted"/>
<dbReference type="Gene3D" id="3.80.10.10">
    <property type="entry name" value="Ribonuclease Inhibitor"/>
    <property type="match status" value="1"/>
</dbReference>
<organism evidence="1 2">
    <name type="scientific">Lentinus brumalis</name>
    <dbReference type="NCBI Taxonomy" id="2498619"/>
    <lineage>
        <taxon>Eukaryota</taxon>
        <taxon>Fungi</taxon>
        <taxon>Dikarya</taxon>
        <taxon>Basidiomycota</taxon>
        <taxon>Agaricomycotina</taxon>
        <taxon>Agaricomycetes</taxon>
        <taxon>Polyporales</taxon>
        <taxon>Polyporaceae</taxon>
        <taxon>Lentinus</taxon>
    </lineage>
</organism>
<name>A0A371CIE9_9APHY</name>
<accession>A0A371CIE9</accession>
<sequence>MSVATRLALNIPDVLLEIFSHFIPRKPWERPFPPLDISDLSMELSNIDRRSLARCALVCRTWSPFALDLLWAALPDGIRPLLDLIPDYGRFGHGGRDQGLSGAKRTFQVPERVWQRFQQYAIRVKCFIYERRPYGSRLAYRPPLRGVLRRAKLDLASPLLCNLYDMNGGQPLLPNLRILQWRSSTTPARGFALRILAGPRLNAFYIDSVQCNYASFRSEGDLAAIEGDLATLKKTCPRVEHIHITGTHIHEFDPSLDRLTPMCANLRSARFDRVFGNAIVAVLAQVPRLEVVDIELCGSRSLGDLSTPNTFRALRELTARGNPLDIGPFLHSVTSKRLSSIKLLVSAPFPRDIMKCTEPLPLLPCADSLARLHLDMSVHFLSHDDDDDYLPFSALLDNLLSIRQLENIKLYLTCVEVTNADLSAIAAAWPLLRCLKVLPNPEPYERNWRGSTTKPPPIRPSLLSIVDLAMKRPMLEELAVETNYTSHNGLDEIEDFAQHATPHANLVFFDSFTAEDGRLATALSRLFPNATLSWTDLDWP</sequence>
<dbReference type="InterPro" id="IPR032675">
    <property type="entry name" value="LRR_dom_sf"/>
</dbReference>
<keyword evidence="2" id="KW-1185">Reference proteome</keyword>
<evidence type="ECO:0000313" key="2">
    <source>
        <dbReference type="Proteomes" id="UP000256964"/>
    </source>
</evidence>
<dbReference type="EMBL" id="KZ857595">
    <property type="protein sequence ID" value="RDX40041.1"/>
    <property type="molecule type" value="Genomic_DNA"/>
</dbReference>
<reference evidence="1 2" key="1">
    <citation type="journal article" date="2018" name="Biotechnol. Biofuels">
        <title>Integrative visual omics of the white-rot fungus Polyporus brumalis exposes the biotechnological potential of its oxidative enzymes for delignifying raw plant biomass.</title>
        <authorList>
            <person name="Miyauchi S."/>
            <person name="Rancon A."/>
            <person name="Drula E."/>
            <person name="Hage H."/>
            <person name="Chaduli D."/>
            <person name="Favel A."/>
            <person name="Grisel S."/>
            <person name="Henrissat B."/>
            <person name="Herpoel-Gimbert I."/>
            <person name="Ruiz-Duenas F.J."/>
            <person name="Chevret D."/>
            <person name="Hainaut M."/>
            <person name="Lin J."/>
            <person name="Wang M."/>
            <person name="Pangilinan J."/>
            <person name="Lipzen A."/>
            <person name="Lesage-Meessen L."/>
            <person name="Navarro D."/>
            <person name="Riley R."/>
            <person name="Grigoriev I.V."/>
            <person name="Zhou S."/>
            <person name="Raouche S."/>
            <person name="Rosso M.N."/>
        </authorList>
    </citation>
    <scope>NUCLEOTIDE SEQUENCE [LARGE SCALE GENOMIC DNA]</scope>
    <source>
        <strain evidence="1 2">BRFM 1820</strain>
    </source>
</reference>
<dbReference type="AlphaFoldDB" id="A0A371CIE9"/>
<dbReference type="OrthoDB" id="2743820at2759"/>